<organism evidence="8 9">
    <name type="scientific">Rhodosorus marinus</name>
    <dbReference type="NCBI Taxonomy" id="101924"/>
    <lineage>
        <taxon>Eukaryota</taxon>
        <taxon>Rhodophyta</taxon>
        <taxon>Stylonematophyceae</taxon>
        <taxon>Stylonematales</taxon>
        <taxon>Stylonemataceae</taxon>
        <taxon>Rhodosorus</taxon>
    </lineage>
</organism>
<evidence type="ECO:0000256" key="4">
    <source>
        <dbReference type="ARBA" id="ARBA00022989"/>
    </source>
</evidence>
<comment type="caution">
    <text evidence="8">The sequence shown here is derived from an EMBL/GenBank/DDBJ whole genome shotgun (WGS) entry which is preliminary data.</text>
</comment>
<feature type="transmembrane region" description="Helical" evidence="7">
    <location>
        <begin position="191"/>
        <end position="213"/>
    </location>
</feature>
<reference evidence="8 9" key="1">
    <citation type="journal article" date="2023" name="Nat. Commun.">
        <title>Origin of minicircular mitochondrial genomes in red algae.</title>
        <authorList>
            <person name="Lee Y."/>
            <person name="Cho C.H."/>
            <person name="Lee Y.M."/>
            <person name="Park S.I."/>
            <person name="Yang J.H."/>
            <person name="West J.A."/>
            <person name="Bhattacharya D."/>
            <person name="Yoon H.S."/>
        </authorList>
    </citation>
    <scope>NUCLEOTIDE SEQUENCE [LARGE SCALE GENOMIC DNA]</scope>
    <source>
        <strain evidence="8 9">CCMP1338</strain>
        <tissue evidence="8">Whole cell</tissue>
    </source>
</reference>
<feature type="transmembrane region" description="Helical" evidence="7">
    <location>
        <begin position="439"/>
        <end position="461"/>
    </location>
</feature>
<feature type="transmembrane region" description="Helical" evidence="7">
    <location>
        <begin position="301"/>
        <end position="324"/>
    </location>
</feature>
<evidence type="ECO:0000256" key="7">
    <source>
        <dbReference type="SAM" id="Phobius"/>
    </source>
</evidence>
<dbReference type="NCBIfam" id="TIGR00797">
    <property type="entry name" value="matE"/>
    <property type="match status" value="1"/>
</dbReference>
<dbReference type="AlphaFoldDB" id="A0AAV8UI02"/>
<sequence length="504" mass="54662">MNGSGESGYGSSSGGTGDDDEEPGVFMRQRGLMDEVFEEAKAQVQLMLPTALVYASSVLLWLVSFAVLGRLGEKQLAGASLGMTLSNLFGNVVTLGLSSALDIHLTQAHGARQIRSMQAALQRGMLVLTIACGCLSIILFNGERILLLAKQDPELAKIGGTIMKWTCIAIWPMTMFDIVKRYFQAMSRLRPALVTTLFALVVTILSNFLLVFVKGYGVNGVGASLFLGNLSMFLTIFAYYCYSEVPDTWWQLSDEAFERWQNFLSLAFPSLVMMFFEWGSFEVGLLIISYLGPETIATQTILMNAAYLLFTIPAGVSTAAVTRVGNHLGAGDGRAAAIASNVCGVLAGLSGIVAAALLTFTRNYWPYIYTNDESLLAAVIEVSPWLAIFELTDNIQTTLGAAVKGTGRPHLGAILTAIGFWVISVPLGSYISITQKTVAGIWQGFLYGEIVLISSYVYALYVTDWQLMVEKAQHLVLSDTKSRDPLLKRANAIPPSPIPETIFV</sequence>
<evidence type="ECO:0000256" key="5">
    <source>
        <dbReference type="ARBA" id="ARBA00023136"/>
    </source>
</evidence>
<evidence type="ECO:0000256" key="6">
    <source>
        <dbReference type="SAM" id="MobiDB-lite"/>
    </source>
</evidence>
<keyword evidence="9" id="KW-1185">Reference proteome</keyword>
<keyword evidence="3 7" id="KW-0812">Transmembrane</keyword>
<feature type="transmembrane region" description="Helical" evidence="7">
    <location>
        <begin position="125"/>
        <end position="142"/>
    </location>
</feature>
<dbReference type="CDD" id="cd13132">
    <property type="entry name" value="MATE_eukaryotic"/>
    <property type="match status" value="1"/>
</dbReference>
<proteinExistence type="inferred from homology"/>
<comment type="subcellular location">
    <subcellularLocation>
        <location evidence="1">Membrane</location>
        <topology evidence="1">Multi-pass membrane protein</topology>
    </subcellularLocation>
</comment>
<evidence type="ECO:0000313" key="8">
    <source>
        <dbReference type="EMBL" id="KAJ8902133.1"/>
    </source>
</evidence>
<evidence type="ECO:0008006" key="10">
    <source>
        <dbReference type="Google" id="ProtNLM"/>
    </source>
</evidence>
<feature type="transmembrane region" description="Helical" evidence="7">
    <location>
        <begin position="225"/>
        <end position="242"/>
    </location>
</feature>
<dbReference type="InterPro" id="IPR045069">
    <property type="entry name" value="MATE_euk"/>
</dbReference>
<accession>A0AAV8UI02</accession>
<keyword evidence="4 7" id="KW-1133">Transmembrane helix</keyword>
<dbReference type="Pfam" id="PF01554">
    <property type="entry name" value="MatE"/>
    <property type="match status" value="2"/>
</dbReference>
<dbReference type="GO" id="GO:0016020">
    <property type="term" value="C:membrane"/>
    <property type="evidence" value="ECO:0007669"/>
    <property type="project" value="UniProtKB-SubCell"/>
</dbReference>
<comment type="similarity">
    <text evidence="2">Belongs to the multi antimicrobial extrusion (MATE) (TC 2.A.66.1) family.</text>
</comment>
<protein>
    <recommendedName>
        <fullName evidence="10">Multidrug and toxin extrusion protein</fullName>
    </recommendedName>
</protein>
<dbReference type="Proteomes" id="UP001157974">
    <property type="component" value="Unassembled WGS sequence"/>
</dbReference>
<evidence type="ECO:0000256" key="2">
    <source>
        <dbReference type="ARBA" id="ARBA00010199"/>
    </source>
</evidence>
<dbReference type="GO" id="GO:0042910">
    <property type="term" value="F:xenobiotic transmembrane transporter activity"/>
    <property type="evidence" value="ECO:0007669"/>
    <property type="project" value="InterPro"/>
</dbReference>
<evidence type="ECO:0000256" key="3">
    <source>
        <dbReference type="ARBA" id="ARBA00022692"/>
    </source>
</evidence>
<name>A0AAV8UI02_9RHOD</name>
<dbReference type="PANTHER" id="PTHR11206">
    <property type="entry name" value="MULTIDRUG RESISTANCE PROTEIN"/>
    <property type="match status" value="1"/>
</dbReference>
<feature type="region of interest" description="Disordered" evidence="6">
    <location>
        <begin position="1"/>
        <end position="24"/>
    </location>
</feature>
<dbReference type="EMBL" id="JAMWBK010000009">
    <property type="protein sequence ID" value="KAJ8902133.1"/>
    <property type="molecule type" value="Genomic_DNA"/>
</dbReference>
<feature type="transmembrane region" description="Helical" evidence="7">
    <location>
        <begin position="46"/>
        <end position="68"/>
    </location>
</feature>
<dbReference type="GO" id="GO:1990961">
    <property type="term" value="P:xenobiotic detoxification by transmembrane export across the plasma membrane"/>
    <property type="evidence" value="ECO:0007669"/>
    <property type="project" value="InterPro"/>
</dbReference>
<gene>
    <name evidence="8" type="ORF">NDN08_006541</name>
</gene>
<evidence type="ECO:0000313" key="9">
    <source>
        <dbReference type="Proteomes" id="UP001157974"/>
    </source>
</evidence>
<dbReference type="InterPro" id="IPR002528">
    <property type="entry name" value="MATE_fam"/>
</dbReference>
<keyword evidence="5 7" id="KW-0472">Membrane</keyword>
<evidence type="ECO:0000256" key="1">
    <source>
        <dbReference type="ARBA" id="ARBA00004141"/>
    </source>
</evidence>
<feature type="compositionally biased region" description="Gly residues" evidence="6">
    <location>
        <begin position="1"/>
        <end position="16"/>
    </location>
</feature>
<dbReference type="GO" id="GO:0015297">
    <property type="term" value="F:antiporter activity"/>
    <property type="evidence" value="ECO:0007669"/>
    <property type="project" value="InterPro"/>
</dbReference>
<feature type="transmembrane region" description="Helical" evidence="7">
    <location>
        <begin position="413"/>
        <end position="433"/>
    </location>
</feature>
<feature type="transmembrane region" description="Helical" evidence="7">
    <location>
        <begin position="162"/>
        <end position="179"/>
    </location>
</feature>
<feature type="transmembrane region" description="Helical" evidence="7">
    <location>
        <begin position="336"/>
        <end position="360"/>
    </location>
</feature>